<reference evidence="2 3" key="1">
    <citation type="submission" date="2019-11" db="EMBL/GenBank/DDBJ databases">
        <authorList>
            <person name="Holert J."/>
        </authorList>
    </citation>
    <scope>NUCLEOTIDE SEQUENCE [LARGE SCALE GENOMIC DNA]</scope>
    <source>
        <strain evidence="2">SB11_3</strain>
    </source>
</reference>
<keyword evidence="3" id="KW-1185">Reference proteome</keyword>
<protein>
    <recommendedName>
        <fullName evidence="4">DUF4124 domain-containing protein</fullName>
    </recommendedName>
</protein>
<evidence type="ECO:0000313" key="3">
    <source>
        <dbReference type="Proteomes" id="UP000441399"/>
    </source>
</evidence>
<evidence type="ECO:0000256" key="1">
    <source>
        <dbReference type="SAM" id="SignalP"/>
    </source>
</evidence>
<organism evidence="2 3">
    <name type="scientific">BD1-7 clade bacterium</name>
    <dbReference type="NCBI Taxonomy" id="2029982"/>
    <lineage>
        <taxon>Bacteria</taxon>
        <taxon>Pseudomonadati</taxon>
        <taxon>Pseudomonadota</taxon>
        <taxon>Gammaproteobacteria</taxon>
        <taxon>Cellvibrionales</taxon>
        <taxon>Spongiibacteraceae</taxon>
        <taxon>BD1-7 clade</taxon>
    </lineage>
</organism>
<feature type="chain" id="PRO_5025061554" description="DUF4124 domain-containing protein" evidence="1">
    <location>
        <begin position="23"/>
        <end position="151"/>
    </location>
</feature>
<keyword evidence="1" id="KW-0732">Signal</keyword>
<sequence length="151" mass="16701">MIRSFLLILIVLCSQLPLSAQAQDVFRCRGPGGVAVFQATPCKDLDEAAVRGPSRDMVLEMRRLANKGRAIIADLGADVNSIKRCQKSMVPFVREVSAIKTQVMTLAAESREFKNGYAALEDCAQCRAAASSYCHQVDQHMDRVMMTLMQF</sequence>
<proteinExistence type="predicted"/>
<feature type="signal peptide" evidence="1">
    <location>
        <begin position="1"/>
        <end position="22"/>
    </location>
</feature>
<evidence type="ECO:0000313" key="2">
    <source>
        <dbReference type="EMBL" id="CAA0093689.1"/>
    </source>
</evidence>
<dbReference type="Proteomes" id="UP000441399">
    <property type="component" value="Unassembled WGS sequence"/>
</dbReference>
<gene>
    <name evidence="2" type="ORF">OPDIPICF_03885</name>
</gene>
<accession>A0A5S9NST4</accession>
<dbReference type="AlphaFoldDB" id="A0A5S9NST4"/>
<evidence type="ECO:0008006" key="4">
    <source>
        <dbReference type="Google" id="ProtNLM"/>
    </source>
</evidence>
<dbReference type="EMBL" id="CACSIO010000003">
    <property type="protein sequence ID" value="CAA0093689.1"/>
    <property type="molecule type" value="Genomic_DNA"/>
</dbReference>
<name>A0A5S9NST4_9GAMM</name>
<dbReference type="OrthoDB" id="5744450at2"/>